<evidence type="ECO:0000256" key="1">
    <source>
        <dbReference type="SAM" id="Phobius"/>
    </source>
</evidence>
<evidence type="ECO:0008006" key="4">
    <source>
        <dbReference type="Google" id="ProtNLM"/>
    </source>
</evidence>
<keyword evidence="1" id="KW-0472">Membrane</keyword>
<dbReference type="EMBL" id="JAPTGG010000007">
    <property type="protein sequence ID" value="MCZ0865488.1"/>
    <property type="molecule type" value="Genomic_DNA"/>
</dbReference>
<dbReference type="AlphaFoldDB" id="A0A9J6RMS1"/>
<feature type="transmembrane region" description="Helical" evidence="1">
    <location>
        <begin position="12"/>
        <end position="34"/>
    </location>
</feature>
<evidence type="ECO:0000313" key="3">
    <source>
        <dbReference type="Proteomes" id="UP001069090"/>
    </source>
</evidence>
<keyword evidence="1" id="KW-1133">Transmembrane helix</keyword>
<protein>
    <recommendedName>
        <fullName evidence="4">Type 4 fimbrial biogenesis protein PilX N-terminal domain-containing protein</fullName>
    </recommendedName>
</protein>
<reference evidence="2 3" key="1">
    <citation type="submission" date="2022-12" db="EMBL/GenBank/DDBJ databases">
        <title>Dasania phycosphaerae sp. nov., isolated from particulate material of the south coast of Korea.</title>
        <authorList>
            <person name="Jiang Y."/>
        </authorList>
    </citation>
    <scope>NUCLEOTIDE SEQUENCE [LARGE SCALE GENOMIC DNA]</scope>
    <source>
        <strain evidence="2 3">GY-19</strain>
    </source>
</reference>
<dbReference type="RefSeq" id="WP_258331634.1">
    <property type="nucleotide sequence ID" value="NZ_JAPTGG010000007.1"/>
</dbReference>
<keyword evidence="3" id="KW-1185">Reference proteome</keyword>
<organism evidence="2 3">
    <name type="scientific">Dasania phycosphaerae</name>
    <dbReference type="NCBI Taxonomy" id="2950436"/>
    <lineage>
        <taxon>Bacteria</taxon>
        <taxon>Pseudomonadati</taxon>
        <taxon>Pseudomonadota</taxon>
        <taxon>Gammaproteobacteria</taxon>
        <taxon>Cellvibrionales</taxon>
        <taxon>Spongiibacteraceae</taxon>
        <taxon>Dasania</taxon>
    </lineage>
</organism>
<name>A0A9J6RMS1_9GAMM</name>
<gene>
    <name evidence="2" type="ORF">O0V09_09770</name>
</gene>
<sequence length="137" mass="14503">MMKNKQQQRGISIIIVVFILVALSILAAAMVQVLTASSDSVAREVLSARAFMAAESGAQRMLNNISTGTKTACADSNNSAKNFSFTFSGFQGCAAVTGDCIYREIGAEIYYTVTSTGVCGPTDDEASRTIEVQAKNI</sequence>
<comment type="caution">
    <text evidence="2">The sequence shown here is derived from an EMBL/GenBank/DDBJ whole genome shotgun (WGS) entry which is preliminary data.</text>
</comment>
<keyword evidence="1" id="KW-0812">Transmembrane</keyword>
<accession>A0A9J6RMS1</accession>
<proteinExistence type="predicted"/>
<dbReference type="Proteomes" id="UP001069090">
    <property type="component" value="Unassembled WGS sequence"/>
</dbReference>
<evidence type="ECO:0000313" key="2">
    <source>
        <dbReference type="EMBL" id="MCZ0865488.1"/>
    </source>
</evidence>